<protein>
    <submittedName>
        <fullName evidence="1">Uncharacterized protein</fullName>
    </submittedName>
</protein>
<name>A0ABS4SG83_9PROT</name>
<evidence type="ECO:0000313" key="1">
    <source>
        <dbReference type="EMBL" id="MBP2291507.1"/>
    </source>
</evidence>
<dbReference type="Proteomes" id="UP000781958">
    <property type="component" value="Unassembled WGS sequence"/>
</dbReference>
<evidence type="ECO:0000313" key="2">
    <source>
        <dbReference type="Proteomes" id="UP000781958"/>
    </source>
</evidence>
<dbReference type="EMBL" id="JAGINP010000003">
    <property type="protein sequence ID" value="MBP2291507.1"/>
    <property type="molecule type" value="Genomic_DNA"/>
</dbReference>
<keyword evidence="2" id="KW-1185">Reference proteome</keyword>
<dbReference type="RefSeq" id="WP_209764995.1">
    <property type="nucleotide sequence ID" value="NZ_JAGINP010000003.1"/>
</dbReference>
<reference evidence="1 2" key="1">
    <citation type="submission" date="2021-03" db="EMBL/GenBank/DDBJ databases">
        <title>Genomic Encyclopedia of Type Strains, Phase III (KMG-III): the genomes of soil and plant-associated and newly described type strains.</title>
        <authorList>
            <person name="Whitman W."/>
        </authorList>
    </citation>
    <scope>NUCLEOTIDE SEQUENCE [LARGE SCALE GENOMIC DNA]</scope>
    <source>
        <strain evidence="1 2">IMMIB AFH-6</strain>
    </source>
</reference>
<organism evidence="1 2">
    <name type="scientific">Azospirillum rugosum</name>
    <dbReference type="NCBI Taxonomy" id="416170"/>
    <lineage>
        <taxon>Bacteria</taxon>
        <taxon>Pseudomonadati</taxon>
        <taxon>Pseudomonadota</taxon>
        <taxon>Alphaproteobacteria</taxon>
        <taxon>Rhodospirillales</taxon>
        <taxon>Azospirillaceae</taxon>
        <taxon>Azospirillum</taxon>
    </lineage>
</organism>
<proteinExistence type="predicted"/>
<gene>
    <name evidence="1" type="ORF">J2851_001256</name>
</gene>
<sequence length="60" mass="6869">MIHKILDKIDRIVAQKRADGDLDAWIESGSARLYCETESASHRHYYPALILYVEQHAGRG</sequence>
<accession>A0ABS4SG83</accession>
<comment type="caution">
    <text evidence="1">The sequence shown here is derived from an EMBL/GenBank/DDBJ whole genome shotgun (WGS) entry which is preliminary data.</text>
</comment>